<comment type="caution">
    <text evidence="2">The sequence shown here is derived from an EMBL/GenBank/DDBJ whole genome shotgun (WGS) entry which is preliminary data.</text>
</comment>
<accession>A0A919W0L6</accession>
<dbReference type="Proteomes" id="UP000680865">
    <property type="component" value="Unassembled WGS sequence"/>
</dbReference>
<evidence type="ECO:0000313" key="3">
    <source>
        <dbReference type="Proteomes" id="UP000680865"/>
    </source>
</evidence>
<organism evidence="2 3">
    <name type="scientific">Winogradskya consettensis</name>
    <dbReference type="NCBI Taxonomy" id="113560"/>
    <lineage>
        <taxon>Bacteria</taxon>
        <taxon>Bacillati</taxon>
        <taxon>Actinomycetota</taxon>
        <taxon>Actinomycetes</taxon>
        <taxon>Micromonosporales</taxon>
        <taxon>Micromonosporaceae</taxon>
        <taxon>Winogradskya</taxon>
    </lineage>
</organism>
<name>A0A919W0L6_9ACTN</name>
<evidence type="ECO:0000256" key="1">
    <source>
        <dbReference type="SAM" id="MobiDB-lite"/>
    </source>
</evidence>
<proteinExistence type="predicted"/>
<gene>
    <name evidence="2" type="ORF">Aco04nite_78960</name>
</gene>
<feature type="region of interest" description="Disordered" evidence="1">
    <location>
        <begin position="84"/>
        <end position="120"/>
    </location>
</feature>
<protein>
    <submittedName>
        <fullName evidence="2">Uncharacterized protein</fullName>
    </submittedName>
</protein>
<evidence type="ECO:0000313" key="2">
    <source>
        <dbReference type="EMBL" id="GIM81900.1"/>
    </source>
</evidence>
<reference evidence="2" key="1">
    <citation type="submission" date="2021-03" db="EMBL/GenBank/DDBJ databases">
        <title>Whole genome shotgun sequence of Actinoplanes consettensis NBRC 14913.</title>
        <authorList>
            <person name="Komaki H."/>
            <person name="Tamura T."/>
        </authorList>
    </citation>
    <scope>NUCLEOTIDE SEQUENCE</scope>
    <source>
        <strain evidence="2">NBRC 14913</strain>
    </source>
</reference>
<dbReference type="AlphaFoldDB" id="A0A919W0L6"/>
<dbReference type="EMBL" id="BOQP01000049">
    <property type="protein sequence ID" value="GIM81900.1"/>
    <property type="molecule type" value="Genomic_DNA"/>
</dbReference>
<sequence length="120" mass="13411">MSPHMAATQLRRLDLIDAGTYSIWSARSAASLAMTFGWASQYRSLATDSSTPRSPQALMTRAVEDYRREVLSIQELASWYGQGSDRLQEELGPPHPADEIDEWDDDAPLFPDDEPRSPAL</sequence>
<keyword evidence="3" id="KW-1185">Reference proteome</keyword>